<dbReference type="Proteomes" id="UP000596004">
    <property type="component" value="Chromosome"/>
</dbReference>
<evidence type="ECO:0000256" key="1">
    <source>
        <dbReference type="SAM" id="MobiDB-lite"/>
    </source>
</evidence>
<reference evidence="2" key="1">
    <citation type="submission" date="2020-11" db="EMBL/GenBank/DDBJ databases">
        <title>Connecting structure to function with the recovery of over 1000 high-quality activated sludge metagenome-assembled genomes encoding full-length rRNA genes using long-read sequencing.</title>
        <authorList>
            <person name="Singleton C.M."/>
            <person name="Petriglieri F."/>
            <person name="Kristensen J.M."/>
            <person name="Kirkegaard R.H."/>
            <person name="Michaelsen T.Y."/>
            <person name="Andersen M.H."/>
            <person name="Karst S.M."/>
            <person name="Dueholm M.S."/>
            <person name="Nielsen P.H."/>
            <person name="Albertsen M."/>
        </authorList>
    </citation>
    <scope>NUCLEOTIDE SEQUENCE</scope>
    <source>
        <strain evidence="2">Fred_18-Q3-R57-64_BAT3C.431</strain>
    </source>
</reference>
<dbReference type="AlphaFoldDB" id="A0A7T9DJ13"/>
<name>A0A7T9DJ13_9ARCH</name>
<proteinExistence type="predicted"/>
<evidence type="ECO:0000313" key="2">
    <source>
        <dbReference type="EMBL" id="QQR92237.1"/>
    </source>
</evidence>
<organism evidence="2">
    <name type="scientific">Candidatus Iainarchaeum sp</name>
    <dbReference type="NCBI Taxonomy" id="3101447"/>
    <lineage>
        <taxon>Archaea</taxon>
        <taxon>Candidatus Iainarchaeota</taxon>
        <taxon>Candidatus Iainarchaeia</taxon>
        <taxon>Candidatus Iainarchaeales</taxon>
        <taxon>Candidatus Iainarchaeaceae</taxon>
        <taxon>Candidatus Iainarchaeum</taxon>
    </lineage>
</organism>
<sequence length="132" mass="15301">MVSKVTNEWMTIRAKVKRSTFIEMQNYCQREGIKSSKFIRDLIESNVSAVVPVNHAGINKIEYDKRKDTFSWHVEHDNGPRIQIADSLQPSFLDNLLREATQSKENRLTYLRQSNPDSVPVPTRLKKLKGEN</sequence>
<gene>
    <name evidence="2" type="ORF">IPJ89_03695</name>
</gene>
<dbReference type="EMBL" id="CP064981">
    <property type="protein sequence ID" value="QQR92237.1"/>
    <property type="molecule type" value="Genomic_DNA"/>
</dbReference>
<accession>A0A7T9DJ13</accession>
<feature type="region of interest" description="Disordered" evidence="1">
    <location>
        <begin position="107"/>
        <end position="132"/>
    </location>
</feature>
<protein>
    <submittedName>
        <fullName evidence="2">Uncharacterized protein</fullName>
    </submittedName>
</protein>